<dbReference type="InterPro" id="IPR048147">
    <property type="entry name" value="CBO0543-like"/>
</dbReference>
<feature type="transmembrane region" description="Helical" evidence="1">
    <location>
        <begin position="139"/>
        <end position="157"/>
    </location>
</feature>
<gene>
    <name evidence="2" type="ORF">C3744_26300</name>
</gene>
<feature type="transmembrane region" description="Helical" evidence="1">
    <location>
        <begin position="45"/>
        <end position="69"/>
    </location>
</feature>
<feature type="transmembrane region" description="Helical" evidence="1">
    <location>
        <begin position="81"/>
        <end position="101"/>
    </location>
</feature>
<name>A0A3D8WVB5_PRIMG</name>
<evidence type="ECO:0000256" key="1">
    <source>
        <dbReference type="SAM" id="Phobius"/>
    </source>
</evidence>
<dbReference type="Proteomes" id="UP000256519">
    <property type="component" value="Unassembled WGS sequence"/>
</dbReference>
<keyword evidence="1" id="KW-0472">Membrane</keyword>
<reference evidence="2 3" key="1">
    <citation type="journal article" date="2018" name="Appl. Environ. Microbiol.">
        <title>Antimicrobial susceptibility testing and tentative epidemiological cut-off values of five Bacillus species relevant for use as animal feed additives or for plant protection.</title>
        <authorList>
            <person name="Agerso Y."/>
            <person name="Stuer-Lauridsen B."/>
            <person name="Bjerre K."/>
            <person name="Jensen M.G."/>
            <person name="Johansen E."/>
            <person name="Bennedsen M."/>
            <person name="Brockmann E."/>
            <person name="Nielsen B."/>
        </authorList>
    </citation>
    <scope>NUCLEOTIDE SEQUENCE [LARGE SCALE GENOMIC DNA]</scope>
    <source>
        <strain evidence="2 3">CHCC20162</strain>
    </source>
</reference>
<evidence type="ECO:0000313" key="3">
    <source>
        <dbReference type="Proteomes" id="UP000256519"/>
    </source>
</evidence>
<keyword evidence="1" id="KW-0812">Transmembrane</keyword>
<accession>A0A3D8WVB5</accession>
<comment type="caution">
    <text evidence="2">The sequence shown here is derived from an EMBL/GenBank/DDBJ whole genome shotgun (WGS) entry which is preliminary data.</text>
</comment>
<feature type="transmembrane region" description="Helical" evidence="1">
    <location>
        <begin position="20"/>
        <end position="38"/>
    </location>
</feature>
<dbReference type="NCBIfam" id="NF041644">
    <property type="entry name" value="CBO0543_fam"/>
    <property type="match status" value="1"/>
</dbReference>
<dbReference type="EMBL" id="PQWM01000048">
    <property type="protein sequence ID" value="RDZ08114.1"/>
    <property type="molecule type" value="Genomic_DNA"/>
</dbReference>
<proteinExistence type="predicted"/>
<protein>
    <submittedName>
        <fullName evidence="2">Uncharacterized protein</fullName>
    </submittedName>
</protein>
<feature type="transmembrane region" description="Helical" evidence="1">
    <location>
        <begin position="108"/>
        <end position="133"/>
    </location>
</feature>
<evidence type="ECO:0000313" key="2">
    <source>
        <dbReference type="EMBL" id="RDZ08114.1"/>
    </source>
</evidence>
<sequence>MAELDIKYWLHDEFLTGSWWLLLVFLILPWIIWSIFLNRKQILETLLFGTFIIIITFLLDLIGITFRFWGYITQFLPIYPGALPFDFSMVPVTFMLLYQYFRTWRSFIVSLICMASAFSFIGEPFSIWAHLVIYIKWKYIYSFIYYIVIGIIVRACVEKLVAISKSQRLLQ</sequence>
<keyword evidence="1" id="KW-1133">Transmembrane helix</keyword>
<dbReference type="AlphaFoldDB" id="A0A3D8WVB5"/>
<organism evidence="2 3">
    <name type="scientific">Priestia megaterium</name>
    <name type="common">Bacillus megaterium</name>
    <dbReference type="NCBI Taxonomy" id="1404"/>
    <lineage>
        <taxon>Bacteria</taxon>
        <taxon>Bacillati</taxon>
        <taxon>Bacillota</taxon>
        <taxon>Bacilli</taxon>
        <taxon>Bacillales</taxon>
        <taxon>Bacillaceae</taxon>
        <taxon>Priestia</taxon>
    </lineage>
</organism>